<dbReference type="eggNOG" id="ENOG502RKFF">
    <property type="taxonomic scope" value="Eukaryota"/>
</dbReference>
<dbReference type="Proteomes" id="UP000018144">
    <property type="component" value="Unassembled WGS sequence"/>
</dbReference>
<dbReference type="GO" id="GO:0005886">
    <property type="term" value="C:plasma membrane"/>
    <property type="evidence" value="ECO:0007669"/>
    <property type="project" value="InterPro"/>
</dbReference>
<feature type="transmembrane region" description="Helical" evidence="2">
    <location>
        <begin position="146"/>
        <end position="171"/>
    </location>
</feature>
<dbReference type="OrthoDB" id="5419460at2759"/>
<evidence type="ECO:0000256" key="2">
    <source>
        <dbReference type="SAM" id="Phobius"/>
    </source>
</evidence>
<keyword evidence="2" id="KW-0472">Membrane</keyword>
<dbReference type="GO" id="GO:0005938">
    <property type="term" value="C:cell cortex"/>
    <property type="evidence" value="ECO:0007669"/>
    <property type="project" value="TreeGrafter"/>
</dbReference>
<dbReference type="OMA" id="FMWTAVA"/>
<feature type="transmembrane region" description="Helical" evidence="2">
    <location>
        <begin position="116"/>
        <end position="140"/>
    </location>
</feature>
<reference evidence="3 4" key="1">
    <citation type="journal article" date="2013" name="PLoS Genet.">
        <title>The genome and development-dependent transcriptomes of Pyronema confluens: a window into fungal evolution.</title>
        <authorList>
            <person name="Traeger S."/>
            <person name="Altegoer F."/>
            <person name="Freitag M."/>
            <person name="Gabaldon T."/>
            <person name="Kempken F."/>
            <person name="Kumar A."/>
            <person name="Marcet-Houben M."/>
            <person name="Poggeler S."/>
            <person name="Stajich J.E."/>
            <person name="Nowrousian M."/>
        </authorList>
    </citation>
    <scope>NUCLEOTIDE SEQUENCE [LARGE SCALE GENOMIC DNA]</scope>
    <source>
        <strain evidence="4">CBS 100304</strain>
        <tissue evidence="3">Vegetative mycelium</tissue>
    </source>
</reference>
<keyword evidence="4" id="KW-1185">Reference proteome</keyword>
<dbReference type="PANTHER" id="PTHR36414:SF1">
    <property type="entry name" value="PROTEIN SUR7"/>
    <property type="match status" value="1"/>
</dbReference>
<dbReference type="EMBL" id="HF936625">
    <property type="protein sequence ID" value="CCX34762.1"/>
    <property type="molecule type" value="Genomic_DNA"/>
</dbReference>
<evidence type="ECO:0000256" key="1">
    <source>
        <dbReference type="SAM" id="MobiDB-lite"/>
    </source>
</evidence>
<dbReference type="PANTHER" id="PTHR36414">
    <property type="entry name" value="PROTEIN SUR7"/>
    <property type="match status" value="1"/>
</dbReference>
<dbReference type="GO" id="GO:0006897">
    <property type="term" value="P:endocytosis"/>
    <property type="evidence" value="ECO:0007669"/>
    <property type="project" value="TreeGrafter"/>
</dbReference>
<feature type="compositionally biased region" description="Basic and acidic residues" evidence="1">
    <location>
        <begin position="251"/>
        <end position="265"/>
    </location>
</feature>
<dbReference type="GO" id="GO:0031505">
    <property type="term" value="P:fungal-type cell wall organization"/>
    <property type="evidence" value="ECO:0007669"/>
    <property type="project" value="TreeGrafter"/>
</dbReference>
<feature type="transmembrane region" description="Helical" evidence="2">
    <location>
        <begin position="12"/>
        <end position="31"/>
    </location>
</feature>
<dbReference type="GO" id="GO:0045121">
    <property type="term" value="C:membrane raft"/>
    <property type="evidence" value="ECO:0007669"/>
    <property type="project" value="TreeGrafter"/>
</dbReference>
<sequence length="265" mass="29576">MGRSLTRAALALISNLCIAGAVVMLFLLLLAGSRHHNPLDEIFFLQADTRGIPGAPDGIAHWTLYNVCNSRNGRNIDCGATQAAYPFDPVRNFGTTQNVPQSFIDSPRKYFYLSRFLYAIYIVDLFFACSALLFGLWAIFHRYGGYLSSLLSFLATFFAAFNAAVLTACFVMGQRAFRDAGRFARVGVKAFAFTWTILALLSLASLAYFLSARVGKKDREEGITEEHTRRKRRGFSRLGGVRGSWQDEEYGSEKRLGKRRESGDS</sequence>
<evidence type="ECO:0000313" key="3">
    <source>
        <dbReference type="EMBL" id="CCX34762.1"/>
    </source>
</evidence>
<feature type="transmembrane region" description="Helical" evidence="2">
    <location>
        <begin position="191"/>
        <end position="210"/>
    </location>
</feature>
<dbReference type="InterPro" id="IPR009571">
    <property type="entry name" value="SUR7/Rim9-like_fungi"/>
</dbReference>
<dbReference type="Pfam" id="PF06687">
    <property type="entry name" value="SUR7"/>
    <property type="match status" value="1"/>
</dbReference>
<dbReference type="GO" id="GO:0032185">
    <property type="term" value="P:septin cytoskeleton organization"/>
    <property type="evidence" value="ECO:0007669"/>
    <property type="project" value="TreeGrafter"/>
</dbReference>
<accession>U4LVQ3</accession>
<keyword evidence="2" id="KW-1133">Transmembrane helix</keyword>
<feature type="region of interest" description="Disordered" evidence="1">
    <location>
        <begin position="221"/>
        <end position="265"/>
    </location>
</feature>
<organism evidence="3 4">
    <name type="scientific">Pyronema omphalodes (strain CBS 100304)</name>
    <name type="common">Pyronema confluens</name>
    <dbReference type="NCBI Taxonomy" id="1076935"/>
    <lineage>
        <taxon>Eukaryota</taxon>
        <taxon>Fungi</taxon>
        <taxon>Dikarya</taxon>
        <taxon>Ascomycota</taxon>
        <taxon>Pezizomycotina</taxon>
        <taxon>Pezizomycetes</taxon>
        <taxon>Pezizales</taxon>
        <taxon>Pyronemataceae</taxon>
        <taxon>Pyronema</taxon>
    </lineage>
</organism>
<evidence type="ECO:0000313" key="4">
    <source>
        <dbReference type="Proteomes" id="UP000018144"/>
    </source>
</evidence>
<protein>
    <submittedName>
        <fullName evidence="3">Similar to SUR7 family protein FMP45 acc. no. Q07651</fullName>
    </submittedName>
</protein>
<gene>
    <name evidence="3" type="ORF">PCON_04279</name>
</gene>
<dbReference type="AlphaFoldDB" id="U4LVQ3"/>
<dbReference type="GO" id="GO:0030866">
    <property type="term" value="P:cortical actin cytoskeleton organization"/>
    <property type="evidence" value="ECO:0007669"/>
    <property type="project" value="TreeGrafter"/>
</dbReference>
<proteinExistence type="predicted"/>
<name>U4LVQ3_PYROM</name>
<keyword evidence="2" id="KW-0812">Transmembrane</keyword>